<dbReference type="PROSITE" id="PS51740">
    <property type="entry name" value="SPOVT_ABRB"/>
    <property type="match status" value="1"/>
</dbReference>
<reference evidence="3 4" key="2">
    <citation type="submission" date="2012-06" db="EMBL/GenBank/DDBJ databases">
        <authorList>
            <person name="Fiebig A."/>
        </authorList>
    </citation>
    <scope>NUCLEOTIDE SEQUENCE [LARGE SCALE GENOMIC DNA]</scope>
    <source>
        <strain evidence="3 4">DFL-43</strain>
    </source>
</reference>
<proteinExistence type="predicted"/>
<comment type="caution">
    <text evidence="3">The sequence shown here is derived from an EMBL/GenBank/DDBJ whole genome shotgun (WGS) entry which is preliminary data.</text>
</comment>
<feature type="domain" description="SpoVT-AbrB" evidence="2">
    <location>
        <begin position="1"/>
        <end position="43"/>
    </location>
</feature>
<dbReference type="STRING" id="411684.HPDFL43_15317"/>
<evidence type="ECO:0000313" key="3">
    <source>
        <dbReference type="EMBL" id="EDQ34379.1"/>
    </source>
</evidence>
<dbReference type="InterPro" id="IPR037914">
    <property type="entry name" value="SpoVT-AbrB_sf"/>
</dbReference>
<evidence type="ECO:0000256" key="1">
    <source>
        <dbReference type="PROSITE-ProRule" id="PRU01076"/>
    </source>
</evidence>
<reference evidence="3 4" key="1">
    <citation type="submission" date="2007-10" db="EMBL/GenBank/DDBJ databases">
        <authorList>
            <person name="Wagner-Dobler I."/>
            <person name="Ferriera S."/>
            <person name="Johnson J."/>
            <person name="Kravitz S."/>
            <person name="Beeson K."/>
            <person name="Sutton G."/>
            <person name="Rogers Y.-H."/>
            <person name="Friedman R."/>
            <person name="Frazier M."/>
            <person name="Venter J.C."/>
        </authorList>
    </citation>
    <scope>NUCLEOTIDE SEQUENCE [LARGE SCALE GENOMIC DNA]</scope>
    <source>
        <strain evidence="3 4">DFL-43</strain>
    </source>
</reference>
<dbReference type="AlphaFoldDB" id="A9D144"/>
<name>A9D144_HOEPD</name>
<evidence type="ECO:0000313" key="4">
    <source>
        <dbReference type="Proteomes" id="UP000004291"/>
    </source>
</evidence>
<accession>A9D144</accession>
<dbReference type="GO" id="GO:0003677">
    <property type="term" value="F:DNA binding"/>
    <property type="evidence" value="ECO:0007669"/>
    <property type="project" value="UniProtKB-UniRule"/>
</dbReference>
<dbReference type="EMBL" id="ABIA03000004">
    <property type="protein sequence ID" value="EDQ34379.1"/>
    <property type="molecule type" value="Genomic_DNA"/>
</dbReference>
<evidence type="ECO:0000259" key="2">
    <source>
        <dbReference type="PROSITE" id="PS51740"/>
    </source>
</evidence>
<dbReference type="RefSeq" id="WP_007198820.1">
    <property type="nucleotide sequence ID" value="NZ_CM002917.1"/>
</dbReference>
<dbReference type="SUPFAM" id="SSF89447">
    <property type="entry name" value="AbrB/MazE/MraZ-like"/>
    <property type="match status" value="1"/>
</dbReference>
<protein>
    <submittedName>
        <fullName evidence="3">Looped-hinge helix DNA binding domain, AbrB family</fullName>
    </submittedName>
</protein>
<dbReference type="Gene3D" id="2.10.260.10">
    <property type="match status" value="1"/>
</dbReference>
<dbReference type="Pfam" id="PF04014">
    <property type="entry name" value="MazE_antitoxin"/>
    <property type="match status" value="1"/>
</dbReference>
<keyword evidence="1" id="KW-0238">DNA-binding</keyword>
<dbReference type="OrthoDB" id="9809003at2"/>
<keyword evidence="4" id="KW-1185">Reference proteome</keyword>
<organism evidence="3 4">
    <name type="scientific">Hoeflea phototrophica (strain DSM 17068 / NCIMB 14078 / DFL-43)</name>
    <dbReference type="NCBI Taxonomy" id="411684"/>
    <lineage>
        <taxon>Bacteria</taxon>
        <taxon>Pseudomonadati</taxon>
        <taxon>Pseudomonadota</taxon>
        <taxon>Alphaproteobacteria</taxon>
        <taxon>Hyphomicrobiales</taxon>
        <taxon>Rhizobiaceae</taxon>
        <taxon>Hoeflea</taxon>
    </lineage>
</organism>
<gene>
    <name evidence="3" type="ORF">HPDFL43_15317</name>
</gene>
<dbReference type="Proteomes" id="UP000004291">
    <property type="component" value="Chromosome"/>
</dbReference>
<dbReference type="NCBIfam" id="TIGR01439">
    <property type="entry name" value="lp_hng_hel_AbrB"/>
    <property type="match status" value="1"/>
</dbReference>
<dbReference type="HOGENOM" id="CLU_158484_5_1_5"/>
<dbReference type="SMART" id="SM00966">
    <property type="entry name" value="SpoVT_AbrB"/>
    <property type="match status" value="1"/>
</dbReference>
<sequence length="83" mass="9160">MRVSEKGQVTIPKNLRDLAGIGANSEVVFSVEGGRIFLEAKDGSERKADRQRLARFLAALDRLEGTGDPTLSADDVMRETRDR</sequence>
<dbReference type="InterPro" id="IPR007159">
    <property type="entry name" value="SpoVT-AbrB_dom"/>
</dbReference>
<dbReference type="eggNOG" id="COG2002">
    <property type="taxonomic scope" value="Bacteria"/>
</dbReference>